<evidence type="ECO:0000313" key="2">
    <source>
        <dbReference type="EMBL" id="VYT92627.1"/>
    </source>
</evidence>
<proteinExistence type="predicted"/>
<feature type="domain" description="Helix-turn-helix" evidence="1">
    <location>
        <begin position="100"/>
        <end position="151"/>
    </location>
</feature>
<dbReference type="InterPro" id="IPR041657">
    <property type="entry name" value="HTH_17"/>
</dbReference>
<dbReference type="InterPro" id="IPR014054">
    <property type="entry name" value="Phage_regulatory_Rha"/>
</dbReference>
<sequence>MTITSKEVAEMLGKRHDNLLRAIRKYITQLGDEAPKYFSEDPDKGGRLYHITKAGCDLMAGRIIGAQSEAFKTKYAPVFGEEAPVELVEEKQEEPQEKAYTVEEVAQILGCSERNVYRNIQSGKLEAVEREVMIPTLKKFVTEEALEKYKAGRAS</sequence>
<dbReference type="EMBL" id="CACRUQ010000006">
    <property type="protein sequence ID" value="VYT92627.1"/>
    <property type="molecule type" value="Genomic_DNA"/>
</dbReference>
<dbReference type="AlphaFoldDB" id="A0A6N3AQ05"/>
<accession>A0A6N3AQ05</accession>
<gene>
    <name evidence="2" type="ORF">RTLFYP15_01052</name>
</gene>
<organism evidence="2">
    <name type="scientific">[Ruminococcus] torques</name>
    <dbReference type="NCBI Taxonomy" id="33039"/>
    <lineage>
        <taxon>Bacteria</taxon>
        <taxon>Bacillati</taxon>
        <taxon>Bacillota</taxon>
        <taxon>Clostridia</taxon>
        <taxon>Lachnospirales</taxon>
        <taxon>Lachnospiraceae</taxon>
        <taxon>Mediterraneibacter</taxon>
    </lineage>
</organism>
<dbReference type="Pfam" id="PF09669">
    <property type="entry name" value="Phage_pRha"/>
    <property type="match status" value="1"/>
</dbReference>
<reference evidence="2" key="1">
    <citation type="submission" date="2019-11" db="EMBL/GenBank/DDBJ databases">
        <authorList>
            <person name="Feng L."/>
        </authorList>
    </citation>
    <scope>NUCLEOTIDE SEQUENCE</scope>
    <source>
        <strain evidence="2">RtorquesLFYP15</strain>
    </source>
</reference>
<evidence type="ECO:0000259" key="1">
    <source>
        <dbReference type="Pfam" id="PF12728"/>
    </source>
</evidence>
<name>A0A6N3AQ05_9FIRM</name>
<dbReference type="Pfam" id="PF12728">
    <property type="entry name" value="HTH_17"/>
    <property type="match status" value="1"/>
</dbReference>
<dbReference type="RefSeq" id="WP_423248587.1">
    <property type="nucleotide sequence ID" value="NZ_CACRUQ010000006.1"/>
</dbReference>
<protein>
    <submittedName>
        <fullName evidence="2">Phage regulatory protein Rha (Phage_pRha)</fullName>
    </submittedName>
</protein>